<gene>
    <name evidence="1" type="ORF">DAQ1742_03671</name>
</gene>
<dbReference type="Pfam" id="PF09611">
    <property type="entry name" value="Cas_Csy1"/>
    <property type="match status" value="1"/>
</dbReference>
<protein>
    <submittedName>
        <fullName evidence="1">CRISPR-associated protein, Csy1 family</fullName>
    </submittedName>
</protein>
<dbReference type="KEGG" id="daq:DAQ1742_03671"/>
<dbReference type="AlphaFoldDB" id="A0A375AEK5"/>
<evidence type="ECO:0000313" key="1">
    <source>
        <dbReference type="EMBL" id="SLM64465.1"/>
    </source>
</evidence>
<dbReference type="CDD" id="cd09735">
    <property type="entry name" value="Csy1_I-F"/>
    <property type="match status" value="1"/>
</dbReference>
<dbReference type="Proteomes" id="UP000294820">
    <property type="component" value="Chromosome 1"/>
</dbReference>
<keyword evidence="2" id="KW-1185">Reference proteome</keyword>
<reference evidence="1 2" key="1">
    <citation type="submission" date="2016-09" db="EMBL/GenBank/DDBJ databases">
        <authorList>
            <person name="Reverchon S."/>
            <person name="Nasser W."/>
            <person name="Leonard S."/>
            <person name="Brochier C."/>
            <person name="Duprey A."/>
        </authorList>
    </citation>
    <scope>NUCLEOTIDE SEQUENCE [LARGE SCALE GENOMIC DNA]</scope>
    <source>
        <strain evidence="1 2">174/2</strain>
    </source>
</reference>
<organism evidence="1 2">
    <name type="scientific">Dickeya aquatica</name>
    <dbReference type="NCBI Taxonomy" id="1401087"/>
    <lineage>
        <taxon>Bacteria</taxon>
        <taxon>Pseudomonadati</taxon>
        <taxon>Pseudomonadota</taxon>
        <taxon>Gammaproteobacteria</taxon>
        <taxon>Enterobacterales</taxon>
        <taxon>Pectobacteriaceae</taxon>
        <taxon>Dickeya</taxon>
    </lineage>
</organism>
<accession>A0A375AEK5</accession>
<name>A0A375AEK5_9GAMM</name>
<proteinExistence type="predicted"/>
<dbReference type="InterPro" id="IPR013397">
    <property type="entry name" value="CRISPR-assoc_prot_Csy1"/>
</dbReference>
<dbReference type="EMBL" id="LT615367">
    <property type="protein sequence ID" value="SLM64465.1"/>
    <property type="molecule type" value="Genomic_DNA"/>
</dbReference>
<sequence length="451" mass="50894">MMTGGGMEESELTQFIVSYIETRKQAKLDAFDKAADKQRAALSGEALAAADVALLQQRREIEQAYEVRTWLTDAASRAGQISLVTHALKFTHSDAKGSSVFSSEPETATDVLSTASLAQPAIDAVGNAAALDVAKLLQTEHQGDSLVAALQRGDHRALEALAESPQQLAQWLAGFGQVLSDKQPSSHKLAKQIYFPVGDGEYHLLSPLYSSSLSQALDQRLNPARFGEQAKAIREARRQKRWHDEVDVSYPGIAVQNMGGTKPQNISALNSARSGRSYLLNCAPPQWRSQIKLPLEHDTIFRHNGEVDALTYVDRRDMRQFLLSVKEVENNRDIRNQRRRYLDQLIDTLFGYVATVQNLRPAGWSKDSRLNLPLQLWLDPFRCRQDDAFRYARDGGDWKEQVAHEFGQWLNDRLQHKKLIFGEVERREWSTAALFKQRLRETERALKEELA</sequence>
<dbReference type="NCBIfam" id="TIGR02564">
    <property type="entry name" value="cas_Csy1"/>
    <property type="match status" value="1"/>
</dbReference>
<evidence type="ECO:0000313" key="2">
    <source>
        <dbReference type="Proteomes" id="UP000294820"/>
    </source>
</evidence>